<dbReference type="InterPro" id="IPR037066">
    <property type="entry name" value="Plug_dom_sf"/>
</dbReference>
<gene>
    <name evidence="13" type="ORF">CLV51_101466</name>
</gene>
<feature type="chain" id="PRO_5015109108" evidence="10">
    <location>
        <begin position="21"/>
        <end position="693"/>
    </location>
</feature>
<keyword evidence="5 9" id="KW-0798">TonB box</keyword>
<evidence type="ECO:0000256" key="3">
    <source>
        <dbReference type="ARBA" id="ARBA00022452"/>
    </source>
</evidence>
<keyword evidence="7 8" id="KW-0998">Cell outer membrane</keyword>
<evidence type="ECO:0000256" key="9">
    <source>
        <dbReference type="RuleBase" id="RU003357"/>
    </source>
</evidence>
<dbReference type="GO" id="GO:0009279">
    <property type="term" value="C:cell outer membrane"/>
    <property type="evidence" value="ECO:0007669"/>
    <property type="project" value="UniProtKB-SubCell"/>
</dbReference>
<dbReference type="PANTHER" id="PTHR30442">
    <property type="entry name" value="IRON III DICITRATE TRANSPORT PROTEIN FECA"/>
    <property type="match status" value="1"/>
</dbReference>
<dbReference type="OrthoDB" id="9758472at2"/>
<evidence type="ECO:0000256" key="10">
    <source>
        <dbReference type="SAM" id="SignalP"/>
    </source>
</evidence>
<evidence type="ECO:0000313" key="13">
    <source>
        <dbReference type="EMBL" id="PSL49136.1"/>
    </source>
</evidence>
<dbReference type="Gene3D" id="2.170.130.10">
    <property type="entry name" value="TonB-dependent receptor, plug domain"/>
    <property type="match status" value="1"/>
</dbReference>
<evidence type="ECO:0000256" key="1">
    <source>
        <dbReference type="ARBA" id="ARBA00004571"/>
    </source>
</evidence>
<dbReference type="Pfam" id="PF07715">
    <property type="entry name" value="Plug"/>
    <property type="match status" value="1"/>
</dbReference>
<feature type="signal peptide" evidence="10">
    <location>
        <begin position="1"/>
        <end position="20"/>
    </location>
</feature>
<dbReference type="Proteomes" id="UP000240971">
    <property type="component" value="Unassembled WGS sequence"/>
</dbReference>
<evidence type="ECO:0000259" key="11">
    <source>
        <dbReference type="Pfam" id="PF00593"/>
    </source>
</evidence>
<organism evidence="13 14">
    <name type="scientific">Chitinophaga niastensis</name>
    <dbReference type="NCBI Taxonomy" id="536980"/>
    <lineage>
        <taxon>Bacteria</taxon>
        <taxon>Pseudomonadati</taxon>
        <taxon>Bacteroidota</taxon>
        <taxon>Chitinophagia</taxon>
        <taxon>Chitinophagales</taxon>
        <taxon>Chitinophagaceae</taxon>
        <taxon>Chitinophaga</taxon>
    </lineage>
</organism>
<dbReference type="SUPFAM" id="SSF56935">
    <property type="entry name" value="Porins"/>
    <property type="match status" value="1"/>
</dbReference>
<dbReference type="PROSITE" id="PS52016">
    <property type="entry name" value="TONB_DEPENDENT_REC_3"/>
    <property type="match status" value="1"/>
</dbReference>
<dbReference type="PANTHER" id="PTHR30442:SF0">
    <property type="entry name" value="FE(3+) DICITRATE TRANSPORT PROTEIN FECA"/>
    <property type="match status" value="1"/>
</dbReference>
<proteinExistence type="inferred from homology"/>
<dbReference type="RefSeq" id="WP_106526396.1">
    <property type="nucleotide sequence ID" value="NZ_PYAW01000001.1"/>
</dbReference>
<keyword evidence="14" id="KW-1185">Reference proteome</keyword>
<dbReference type="InterPro" id="IPR039426">
    <property type="entry name" value="TonB-dep_rcpt-like"/>
</dbReference>
<protein>
    <submittedName>
        <fullName evidence="13">Outer membrane receptor for Fe3+-dicitrate</fullName>
    </submittedName>
</protein>
<dbReference type="CDD" id="cd01347">
    <property type="entry name" value="ligand_gated_channel"/>
    <property type="match status" value="1"/>
</dbReference>
<comment type="subcellular location">
    <subcellularLocation>
        <location evidence="1 8">Cell outer membrane</location>
        <topology evidence="1 8">Multi-pass membrane protein</topology>
    </subcellularLocation>
</comment>
<dbReference type="Gene3D" id="2.40.170.20">
    <property type="entry name" value="TonB-dependent receptor, beta-barrel domain"/>
    <property type="match status" value="1"/>
</dbReference>
<sequence>MYKTVALLLAFPLATGQLWAQQSSTHTRDTTAIKNRVLNTVIITAGGIQQQIKGMDATIQVLERKQLEEAGIKSLDQAMARVAGAVSQDEDGRGLKPNYSLRGLDPERSSSVLTLVDGKIPSGTMYYGDPGGYYMMPLNQVERIEVIKGGATAVLFGGYTIGGVVNLVTRKAPFNPETRVELGYSSWNEFTAQVNTGARKGKFDYWINGYHRQGDGPREDRSQFNVNNVTARIGIQADSTTRLSVYLDGYTENSQTPGGLTQQQFEQNPRQVQNPYDDFISKRFSAHISLDKQLSKYDQLSIAAYGNYFIRDWYLSRKGATGKYTDVTGYIRDLPAAGTVADYKLSRPLGNHENLFIAGTRLHTDRYNNGTMKGFSPGAHIGQMTGFKATSTFSTELYVYDKFHITGPFSLSGGLRYSDINYKENNYTIQNPDKSIGRSDRTNVQAWVYSLGANYTFSDRAEVFTSLSRGFQPPLIYDVLDAGTIDKGITLKPQYSMNYEIGTRISPVKWLQLQLSAYYLNFKDKIIYDGNAGVSKNIAASEHKGIEAELQTSEWKGFSAFITATYQEAKISKGDNKGNYLRYAPTQLLATGLQYRRTIANGTFNTNLSYNYVGKQYTDENNSNIASADGNTGPVPAYHYANLHVNYERTRWGIRLGVNNLTDEKYFNRRWDFWGGIMPAPGRNFQSSVFVKF</sequence>
<comment type="similarity">
    <text evidence="8 9">Belongs to the TonB-dependent receptor family.</text>
</comment>
<evidence type="ECO:0000256" key="2">
    <source>
        <dbReference type="ARBA" id="ARBA00022448"/>
    </source>
</evidence>
<dbReference type="InterPro" id="IPR000531">
    <property type="entry name" value="Beta-barrel_TonB"/>
</dbReference>
<keyword evidence="3 8" id="KW-1134">Transmembrane beta strand</keyword>
<dbReference type="EMBL" id="PYAW01000001">
    <property type="protein sequence ID" value="PSL49136.1"/>
    <property type="molecule type" value="Genomic_DNA"/>
</dbReference>
<dbReference type="GO" id="GO:0033214">
    <property type="term" value="P:siderophore-iron import into cell"/>
    <property type="evidence" value="ECO:0007669"/>
    <property type="project" value="TreeGrafter"/>
</dbReference>
<keyword evidence="2 8" id="KW-0813">Transport</keyword>
<evidence type="ECO:0000256" key="5">
    <source>
        <dbReference type="ARBA" id="ARBA00023077"/>
    </source>
</evidence>
<keyword evidence="6 8" id="KW-0472">Membrane</keyword>
<feature type="domain" description="TonB-dependent receptor plug" evidence="12">
    <location>
        <begin position="55"/>
        <end position="164"/>
    </location>
</feature>
<evidence type="ECO:0000256" key="4">
    <source>
        <dbReference type="ARBA" id="ARBA00022692"/>
    </source>
</evidence>
<dbReference type="InterPro" id="IPR012910">
    <property type="entry name" value="Plug_dom"/>
</dbReference>
<reference evidence="13 14" key="1">
    <citation type="submission" date="2018-03" db="EMBL/GenBank/DDBJ databases">
        <title>Genomic Encyclopedia of Archaeal and Bacterial Type Strains, Phase II (KMG-II): from individual species to whole genera.</title>
        <authorList>
            <person name="Goeker M."/>
        </authorList>
    </citation>
    <scope>NUCLEOTIDE SEQUENCE [LARGE SCALE GENOMIC DNA]</scope>
    <source>
        <strain evidence="13 14">DSM 24859</strain>
    </source>
</reference>
<keyword evidence="13" id="KW-0675">Receptor</keyword>
<dbReference type="Pfam" id="PF00593">
    <property type="entry name" value="TonB_dep_Rec_b-barrel"/>
    <property type="match status" value="1"/>
</dbReference>
<evidence type="ECO:0000313" key="14">
    <source>
        <dbReference type="Proteomes" id="UP000240971"/>
    </source>
</evidence>
<name>A0A2P8HSD3_CHINA</name>
<accession>A0A2P8HSD3</accession>
<evidence type="ECO:0000256" key="7">
    <source>
        <dbReference type="ARBA" id="ARBA00023237"/>
    </source>
</evidence>
<evidence type="ECO:0000256" key="6">
    <source>
        <dbReference type="ARBA" id="ARBA00023136"/>
    </source>
</evidence>
<dbReference type="InterPro" id="IPR036942">
    <property type="entry name" value="Beta-barrel_TonB_sf"/>
</dbReference>
<keyword evidence="4 8" id="KW-0812">Transmembrane</keyword>
<feature type="domain" description="TonB-dependent receptor-like beta-barrel" evidence="11">
    <location>
        <begin position="237"/>
        <end position="661"/>
    </location>
</feature>
<dbReference type="AlphaFoldDB" id="A0A2P8HSD3"/>
<evidence type="ECO:0000256" key="8">
    <source>
        <dbReference type="PROSITE-ProRule" id="PRU01360"/>
    </source>
</evidence>
<comment type="caution">
    <text evidence="13">The sequence shown here is derived from an EMBL/GenBank/DDBJ whole genome shotgun (WGS) entry which is preliminary data.</text>
</comment>
<keyword evidence="10" id="KW-0732">Signal</keyword>
<evidence type="ECO:0000259" key="12">
    <source>
        <dbReference type="Pfam" id="PF07715"/>
    </source>
</evidence>